<keyword evidence="3" id="KW-1185">Reference proteome</keyword>
<name>A0A917PVA3_9PSED</name>
<dbReference type="RefSeq" id="WP_188983018.1">
    <property type="nucleotide sequence ID" value="NZ_BMPO01000004.1"/>
</dbReference>
<evidence type="ECO:0000256" key="1">
    <source>
        <dbReference type="SAM" id="MobiDB-lite"/>
    </source>
</evidence>
<proteinExistence type="predicted"/>
<feature type="region of interest" description="Disordered" evidence="1">
    <location>
        <begin position="47"/>
        <end position="68"/>
    </location>
</feature>
<feature type="region of interest" description="Disordered" evidence="1">
    <location>
        <begin position="117"/>
        <end position="149"/>
    </location>
</feature>
<comment type="caution">
    <text evidence="2">The sequence shown here is derived from an EMBL/GenBank/DDBJ whole genome shotgun (WGS) entry which is preliminary data.</text>
</comment>
<evidence type="ECO:0000313" key="3">
    <source>
        <dbReference type="Proteomes" id="UP000635983"/>
    </source>
</evidence>
<organism evidence="2 3">
    <name type="scientific">Pseudomonas matsuisoli</name>
    <dbReference type="NCBI Taxonomy" id="1515666"/>
    <lineage>
        <taxon>Bacteria</taxon>
        <taxon>Pseudomonadati</taxon>
        <taxon>Pseudomonadota</taxon>
        <taxon>Gammaproteobacteria</taxon>
        <taxon>Pseudomonadales</taxon>
        <taxon>Pseudomonadaceae</taxon>
        <taxon>Pseudomonas</taxon>
    </lineage>
</organism>
<gene>
    <name evidence="2" type="ORF">GCM10009304_19350</name>
</gene>
<evidence type="ECO:0000313" key="2">
    <source>
        <dbReference type="EMBL" id="GGJ93514.1"/>
    </source>
</evidence>
<dbReference type="Proteomes" id="UP000635983">
    <property type="component" value="Unassembled WGS sequence"/>
</dbReference>
<dbReference type="EMBL" id="BMPO01000004">
    <property type="protein sequence ID" value="GGJ93514.1"/>
    <property type="molecule type" value="Genomic_DNA"/>
</dbReference>
<protein>
    <submittedName>
        <fullName evidence="2">Uncharacterized protein</fullName>
    </submittedName>
</protein>
<reference evidence="2" key="1">
    <citation type="journal article" date="2014" name="Int. J. Syst. Evol. Microbiol.">
        <title>Complete genome sequence of Corynebacterium casei LMG S-19264T (=DSM 44701T), isolated from a smear-ripened cheese.</title>
        <authorList>
            <consortium name="US DOE Joint Genome Institute (JGI-PGF)"/>
            <person name="Walter F."/>
            <person name="Albersmeier A."/>
            <person name="Kalinowski J."/>
            <person name="Ruckert C."/>
        </authorList>
    </citation>
    <scope>NUCLEOTIDE SEQUENCE</scope>
    <source>
        <strain evidence="2">JCM 30078</strain>
    </source>
</reference>
<reference evidence="2" key="2">
    <citation type="submission" date="2020-09" db="EMBL/GenBank/DDBJ databases">
        <authorList>
            <person name="Sun Q."/>
            <person name="Ohkuma M."/>
        </authorList>
    </citation>
    <scope>NUCLEOTIDE SEQUENCE</scope>
    <source>
        <strain evidence="2">JCM 30078</strain>
    </source>
</reference>
<dbReference type="AlphaFoldDB" id="A0A917PVA3"/>
<sequence length="149" mass="16769">MRKIIQIQPLPASPNGASLIGVCALCDDGRIWLHDTGEESAWRCLPEIPGPTSAASASEKPPQAGKRWLPEDDEQLATLWCQQRFDVERIAKQMQRSDGAIVSRLVRLDFYGDRDEVREENQRRRRTATAVTHSPTETHADPLQVHETS</sequence>
<accession>A0A917PVA3</accession>